<proteinExistence type="predicted"/>
<reference evidence="3" key="5">
    <citation type="journal article" date="2021" name="G3 (Bethesda)">
        <title>Aegilops tauschii genome assembly Aet v5.0 features greater sequence contiguity and improved annotation.</title>
        <authorList>
            <person name="Wang L."/>
            <person name="Zhu T."/>
            <person name="Rodriguez J.C."/>
            <person name="Deal K.R."/>
            <person name="Dubcovsky J."/>
            <person name="McGuire P.E."/>
            <person name="Lux T."/>
            <person name="Spannagl M."/>
            <person name="Mayer K.F.X."/>
            <person name="Baldrich P."/>
            <person name="Meyers B.C."/>
            <person name="Huo N."/>
            <person name="Gu Y.Q."/>
            <person name="Zhou H."/>
            <person name="Devos K.M."/>
            <person name="Bennetzen J.L."/>
            <person name="Unver T."/>
            <person name="Budak H."/>
            <person name="Gulick P.J."/>
            <person name="Galiba G."/>
            <person name="Kalapos B."/>
            <person name="Nelson D.R."/>
            <person name="Li P."/>
            <person name="You F.M."/>
            <person name="Luo M.C."/>
            <person name="Dvorak J."/>
        </authorList>
    </citation>
    <scope>NUCLEOTIDE SEQUENCE [LARGE SCALE GENOMIC DNA]</scope>
    <source>
        <strain evidence="3">cv. AL8/78</strain>
    </source>
</reference>
<keyword evidence="1" id="KW-0472">Membrane</keyword>
<dbReference type="EnsemblPlants" id="AET2Gv20547800.5">
    <property type="protein sequence ID" value="AET2Gv20547800.5"/>
    <property type="gene ID" value="AET2Gv20547800"/>
</dbReference>
<feature type="transmembrane region" description="Helical" evidence="1">
    <location>
        <begin position="41"/>
        <end position="65"/>
    </location>
</feature>
<organism evidence="3 4">
    <name type="scientific">Aegilops tauschii subsp. strangulata</name>
    <name type="common">Goatgrass</name>
    <dbReference type="NCBI Taxonomy" id="200361"/>
    <lineage>
        <taxon>Eukaryota</taxon>
        <taxon>Viridiplantae</taxon>
        <taxon>Streptophyta</taxon>
        <taxon>Embryophyta</taxon>
        <taxon>Tracheophyta</taxon>
        <taxon>Spermatophyta</taxon>
        <taxon>Magnoliopsida</taxon>
        <taxon>Liliopsida</taxon>
        <taxon>Poales</taxon>
        <taxon>Poaceae</taxon>
        <taxon>BOP clade</taxon>
        <taxon>Pooideae</taxon>
        <taxon>Triticodae</taxon>
        <taxon>Triticeae</taxon>
        <taxon>Triticinae</taxon>
        <taxon>Aegilops</taxon>
    </lineage>
</organism>
<dbReference type="AlphaFoldDB" id="A0A453BKR8"/>
<feature type="signal peptide" evidence="2">
    <location>
        <begin position="1"/>
        <end position="25"/>
    </location>
</feature>
<keyword evidence="1" id="KW-0812">Transmembrane</keyword>
<dbReference type="Gramene" id="AET2Gv20547800.5">
    <property type="protein sequence ID" value="AET2Gv20547800.5"/>
    <property type="gene ID" value="AET2Gv20547800"/>
</dbReference>
<dbReference type="Proteomes" id="UP000015105">
    <property type="component" value="Chromosome 2D"/>
</dbReference>
<evidence type="ECO:0000256" key="1">
    <source>
        <dbReference type="SAM" id="Phobius"/>
    </source>
</evidence>
<reference evidence="4" key="2">
    <citation type="journal article" date="2017" name="Nat. Plants">
        <title>The Aegilops tauschii genome reveals multiple impacts of transposons.</title>
        <authorList>
            <person name="Zhao G."/>
            <person name="Zou C."/>
            <person name="Li K."/>
            <person name="Wang K."/>
            <person name="Li T."/>
            <person name="Gao L."/>
            <person name="Zhang X."/>
            <person name="Wang H."/>
            <person name="Yang Z."/>
            <person name="Liu X."/>
            <person name="Jiang W."/>
            <person name="Mao L."/>
            <person name="Kong X."/>
            <person name="Jiao Y."/>
            <person name="Jia J."/>
        </authorList>
    </citation>
    <scope>NUCLEOTIDE SEQUENCE [LARGE SCALE GENOMIC DNA]</scope>
    <source>
        <strain evidence="4">cv. AL8/78</strain>
    </source>
</reference>
<name>A0A453BKR8_AEGTS</name>
<evidence type="ECO:0000313" key="3">
    <source>
        <dbReference type="EnsemblPlants" id="AET2Gv20547800.5"/>
    </source>
</evidence>
<feature type="chain" id="PRO_5019067983" evidence="2">
    <location>
        <begin position="26"/>
        <end position="81"/>
    </location>
</feature>
<sequence>SPCCSSTFLLVLTVLLLFFFPSLFAALPSPNPQTAAPLSYTPAAVLILLSFCTTSALQSISLLLLHLSSCPNSTAALLLFP</sequence>
<reference evidence="4" key="1">
    <citation type="journal article" date="2014" name="Science">
        <title>Ancient hybridizations among the ancestral genomes of bread wheat.</title>
        <authorList>
            <consortium name="International Wheat Genome Sequencing Consortium,"/>
            <person name="Marcussen T."/>
            <person name="Sandve S.R."/>
            <person name="Heier L."/>
            <person name="Spannagl M."/>
            <person name="Pfeifer M."/>
            <person name="Jakobsen K.S."/>
            <person name="Wulff B.B."/>
            <person name="Steuernagel B."/>
            <person name="Mayer K.F."/>
            <person name="Olsen O.A."/>
        </authorList>
    </citation>
    <scope>NUCLEOTIDE SEQUENCE [LARGE SCALE GENOMIC DNA]</scope>
    <source>
        <strain evidence="4">cv. AL8/78</strain>
    </source>
</reference>
<protein>
    <submittedName>
        <fullName evidence="3">Uncharacterized protein</fullName>
    </submittedName>
</protein>
<keyword evidence="2" id="KW-0732">Signal</keyword>
<reference evidence="3" key="3">
    <citation type="journal article" date="2017" name="Nature">
        <title>Genome sequence of the progenitor of the wheat D genome Aegilops tauschii.</title>
        <authorList>
            <person name="Luo M.C."/>
            <person name="Gu Y.Q."/>
            <person name="Puiu D."/>
            <person name="Wang H."/>
            <person name="Twardziok S.O."/>
            <person name="Deal K.R."/>
            <person name="Huo N."/>
            <person name="Zhu T."/>
            <person name="Wang L."/>
            <person name="Wang Y."/>
            <person name="McGuire P.E."/>
            <person name="Liu S."/>
            <person name="Long H."/>
            <person name="Ramasamy R.K."/>
            <person name="Rodriguez J.C."/>
            <person name="Van S.L."/>
            <person name="Yuan L."/>
            <person name="Wang Z."/>
            <person name="Xia Z."/>
            <person name="Xiao L."/>
            <person name="Anderson O.D."/>
            <person name="Ouyang S."/>
            <person name="Liang Y."/>
            <person name="Zimin A.V."/>
            <person name="Pertea G."/>
            <person name="Qi P."/>
            <person name="Bennetzen J.L."/>
            <person name="Dai X."/>
            <person name="Dawson M.W."/>
            <person name="Muller H.G."/>
            <person name="Kugler K."/>
            <person name="Rivarola-Duarte L."/>
            <person name="Spannagl M."/>
            <person name="Mayer K.F.X."/>
            <person name="Lu F.H."/>
            <person name="Bevan M.W."/>
            <person name="Leroy P."/>
            <person name="Li P."/>
            <person name="You F.M."/>
            <person name="Sun Q."/>
            <person name="Liu Z."/>
            <person name="Lyons E."/>
            <person name="Wicker T."/>
            <person name="Salzberg S.L."/>
            <person name="Devos K.M."/>
            <person name="Dvorak J."/>
        </authorList>
    </citation>
    <scope>NUCLEOTIDE SEQUENCE [LARGE SCALE GENOMIC DNA]</scope>
    <source>
        <strain evidence="3">cv. AL8/78</strain>
    </source>
</reference>
<evidence type="ECO:0000256" key="2">
    <source>
        <dbReference type="SAM" id="SignalP"/>
    </source>
</evidence>
<keyword evidence="1" id="KW-1133">Transmembrane helix</keyword>
<keyword evidence="4" id="KW-1185">Reference proteome</keyword>
<reference evidence="3" key="4">
    <citation type="submission" date="2019-03" db="UniProtKB">
        <authorList>
            <consortium name="EnsemblPlants"/>
        </authorList>
    </citation>
    <scope>IDENTIFICATION</scope>
</reference>
<evidence type="ECO:0000313" key="4">
    <source>
        <dbReference type="Proteomes" id="UP000015105"/>
    </source>
</evidence>
<accession>A0A453BKR8</accession>